<dbReference type="SUPFAM" id="SSF46894">
    <property type="entry name" value="C-terminal effector domain of the bipartite response regulators"/>
    <property type="match status" value="1"/>
</dbReference>
<evidence type="ECO:0000313" key="10">
    <source>
        <dbReference type="Proteomes" id="UP000030147"/>
    </source>
</evidence>
<dbReference type="PROSITE" id="PS50043">
    <property type="entry name" value="HTH_LUXR_2"/>
    <property type="match status" value="1"/>
</dbReference>
<dbReference type="InterPro" id="IPR058245">
    <property type="entry name" value="NreC/VraR/RcsB-like_REC"/>
</dbReference>
<dbReference type="RefSeq" id="WP_036815884.1">
    <property type="nucleotide sequence ID" value="NZ_AVBF01000004.1"/>
</dbReference>
<dbReference type="PROSITE" id="PS50110">
    <property type="entry name" value="RESPONSE_REGULATORY"/>
    <property type="match status" value="1"/>
</dbReference>
<evidence type="ECO:0000259" key="8">
    <source>
        <dbReference type="PROSITE" id="PS50110"/>
    </source>
</evidence>
<keyword evidence="10" id="KW-1185">Reference proteome</keyword>
<evidence type="ECO:0000259" key="7">
    <source>
        <dbReference type="PROSITE" id="PS50043"/>
    </source>
</evidence>
<dbReference type="InterPro" id="IPR011006">
    <property type="entry name" value="CheY-like_superfamily"/>
</dbReference>
<dbReference type="SMART" id="SM00421">
    <property type="entry name" value="HTH_LUXR"/>
    <property type="match status" value="1"/>
</dbReference>
<dbReference type="AlphaFoldDB" id="A0A0A2TF93"/>
<dbReference type="SMART" id="SM00448">
    <property type="entry name" value="REC"/>
    <property type="match status" value="1"/>
</dbReference>
<comment type="caution">
    <text evidence="9">The sequence shown here is derived from an EMBL/GenBank/DDBJ whole genome shotgun (WGS) entry which is preliminary data.</text>
</comment>
<dbReference type="GO" id="GO:0000160">
    <property type="term" value="P:phosphorelay signal transduction system"/>
    <property type="evidence" value="ECO:0007669"/>
    <property type="project" value="InterPro"/>
</dbReference>
<dbReference type="Pfam" id="PF00072">
    <property type="entry name" value="Response_reg"/>
    <property type="match status" value="1"/>
</dbReference>
<evidence type="ECO:0000313" key="9">
    <source>
        <dbReference type="EMBL" id="KGP74229.1"/>
    </source>
</evidence>
<dbReference type="Gene3D" id="3.40.50.2300">
    <property type="match status" value="1"/>
</dbReference>
<evidence type="ECO:0000256" key="3">
    <source>
        <dbReference type="ARBA" id="ARBA00023015"/>
    </source>
</evidence>
<gene>
    <name evidence="9" type="ORF">N782_09365</name>
</gene>
<proteinExistence type="predicted"/>
<organism evidence="9 10">
    <name type="scientific">Pontibacillus yanchengensis Y32</name>
    <dbReference type="NCBI Taxonomy" id="1385514"/>
    <lineage>
        <taxon>Bacteria</taxon>
        <taxon>Bacillati</taxon>
        <taxon>Bacillota</taxon>
        <taxon>Bacilli</taxon>
        <taxon>Bacillales</taxon>
        <taxon>Bacillaceae</taxon>
        <taxon>Pontibacillus</taxon>
    </lineage>
</organism>
<reference evidence="9 10" key="1">
    <citation type="journal article" date="2015" name="Stand. Genomic Sci.">
        <title>High quality draft genome sequence of the moderately halophilic bacterium Pontibacillus yanchengensis Y32(T) and comparison among Pontibacillus genomes.</title>
        <authorList>
            <person name="Huang J."/>
            <person name="Qiao Z.X."/>
            <person name="Tang J.W."/>
            <person name="Wang G."/>
        </authorList>
    </citation>
    <scope>NUCLEOTIDE SEQUENCE [LARGE SCALE GENOMIC DNA]</scope>
    <source>
        <strain evidence="9 10">Y32</strain>
    </source>
</reference>
<dbReference type="OrthoDB" id="118459at2"/>
<dbReference type="InterPro" id="IPR001789">
    <property type="entry name" value="Sig_transdc_resp-reg_receiver"/>
</dbReference>
<dbReference type="SUPFAM" id="SSF52172">
    <property type="entry name" value="CheY-like"/>
    <property type="match status" value="1"/>
</dbReference>
<name>A0A0A2TF93_9BACI</name>
<evidence type="ECO:0000256" key="5">
    <source>
        <dbReference type="ARBA" id="ARBA00023163"/>
    </source>
</evidence>
<keyword evidence="4" id="KW-0238">DNA-binding</keyword>
<dbReference type="InterPro" id="IPR000792">
    <property type="entry name" value="Tscrpt_reg_LuxR_C"/>
</dbReference>
<dbReference type="InterPro" id="IPR039420">
    <property type="entry name" value="WalR-like"/>
</dbReference>
<evidence type="ECO:0000256" key="4">
    <source>
        <dbReference type="ARBA" id="ARBA00023125"/>
    </source>
</evidence>
<dbReference type="InterPro" id="IPR016032">
    <property type="entry name" value="Sig_transdc_resp-reg_C-effctor"/>
</dbReference>
<dbReference type="EMBL" id="AVBF01000004">
    <property type="protein sequence ID" value="KGP74229.1"/>
    <property type="molecule type" value="Genomic_DNA"/>
</dbReference>
<accession>A0A0A2TF93</accession>
<dbReference type="Pfam" id="PF00196">
    <property type="entry name" value="GerE"/>
    <property type="match status" value="1"/>
</dbReference>
<protein>
    <submittedName>
        <fullName evidence="9">LuxR family transcriptional regulator</fullName>
    </submittedName>
</protein>
<evidence type="ECO:0000256" key="1">
    <source>
        <dbReference type="ARBA" id="ARBA00004496"/>
    </source>
</evidence>
<dbReference type="CDD" id="cd17535">
    <property type="entry name" value="REC_NarL-like"/>
    <property type="match status" value="1"/>
</dbReference>
<dbReference type="PANTHER" id="PTHR43214">
    <property type="entry name" value="TWO-COMPONENT RESPONSE REGULATOR"/>
    <property type="match status" value="1"/>
</dbReference>
<dbReference type="PANTHER" id="PTHR43214:SF1">
    <property type="entry name" value="TRANSCRIPTIONAL REGULATORY PROTEIN COMA"/>
    <property type="match status" value="1"/>
</dbReference>
<keyword evidence="3" id="KW-0805">Transcription regulation</keyword>
<dbReference type="PRINTS" id="PR00038">
    <property type="entry name" value="HTHLUXR"/>
</dbReference>
<dbReference type="Proteomes" id="UP000030147">
    <property type="component" value="Unassembled WGS sequence"/>
</dbReference>
<evidence type="ECO:0000256" key="2">
    <source>
        <dbReference type="ARBA" id="ARBA00022553"/>
    </source>
</evidence>
<feature type="modified residue" description="4-aspartylphosphate" evidence="6">
    <location>
        <position position="53"/>
    </location>
</feature>
<dbReference type="GO" id="GO:0006355">
    <property type="term" value="P:regulation of DNA-templated transcription"/>
    <property type="evidence" value="ECO:0007669"/>
    <property type="project" value="InterPro"/>
</dbReference>
<dbReference type="CDD" id="cd06170">
    <property type="entry name" value="LuxR_C_like"/>
    <property type="match status" value="1"/>
</dbReference>
<sequence length="228" mass="25716">MIRILLVDDHPSVGEGTKLMIEKEEDMEVTVVDSAGKALELVPQHEYELMLFDLRMPGMNGIELIKKVRALGIKTPILIYSGYDIGPHFNTLVEAGVSGFISKTEPRDQLIMYIRCVIAGKVILPLSLFKQLRRVEVQVGESEPVTSSQEAEVVEEATDVSINPKEQEILQEVAKGKSNKEIAKKFYQSQRTIEYNLTEIFRKLQVKSRAEAVLKSKQWGIIAEDIDE</sequence>
<keyword evidence="2 6" id="KW-0597">Phosphoprotein</keyword>
<dbReference type="GO" id="GO:0005737">
    <property type="term" value="C:cytoplasm"/>
    <property type="evidence" value="ECO:0007669"/>
    <property type="project" value="UniProtKB-SubCell"/>
</dbReference>
<feature type="domain" description="Response regulatory" evidence="8">
    <location>
        <begin position="3"/>
        <end position="118"/>
    </location>
</feature>
<feature type="domain" description="HTH luxR-type" evidence="7">
    <location>
        <begin position="155"/>
        <end position="220"/>
    </location>
</feature>
<comment type="subcellular location">
    <subcellularLocation>
        <location evidence="1">Cytoplasm</location>
    </subcellularLocation>
</comment>
<keyword evidence="5" id="KW-0804">Transcription</keyword>
<dbReference type="eggNOG" id="COG2197">
    <property type="taxonomic scope" value="Bacteria"/>
</dbReference>
<dbReference type="STRING" id="1385514.N782_09365"/>
<evidence type="ECO:0000256" key="6">
    <source>
        <dbReference type="PROSITE-ProRule" id="PRU00169"/>
    </source>
</evidence>
<dbReference type="GO" id="GO:0003677">
    <property type="term" value="F:DNA binding"/>
    <property type="evidence" value="ECO:0007669"/>
    <property type="project" value="UniProtKB-KW"/>
</dbReference>